<dbReference type="Gene3D" id="2.40.50.120">
    <property type="match status" value="1"/>
</dbReference>
<evidence type="ECO:0000256" key="5">
    <source>
        <dbReference type="ARBA" id="ARBA00023157"/>
    </source>
</evidence>
<comment type="caution">
    <text evidence="7">Lacks conserved residue(s) required for the propagation of feature annotation.</text>
</comment>
<keyword evidence="5 7" id="KW-1015">Disulfide bond</keyword>
<evidence type="ECO:0000256" key="7">
    <source>
        <dbReference type="PROSITE-ProRule" id="PRU00059"/>
    </source>
</evidence>
<keyword evidence="4" id="KW-0677">Repeat</keyword>
<protein>
    <submittedName>
        <fullName evidence="11">Uncharacterized protein</fullName>
    </submittedName>
</protein>
<dbReference type="CDD" id="cd00041">
    <property type="entry name" value="CUB"/>
    <property type="match status" value="2"/>
</dbReference>
<dbReference type="SMART" id="SM00643">
    <property type="entry name" value="C345C"/>
    <property type="match status" value="1"/>
</dbReference>
<keyword evidence="3" id="KW-0732">Signal</keyword>
<dbReference type="InterPro" id="IPR001134">
    <property type="entry name" value="Netrin_domain"/>
</dbReference>
<feature type="compositionally biased region" description="Pro residues" evidence="8">
    <location>
        <begin position="294"/>
        <end position="307"/>
    </location>
</feature>
<keyword evidence="6" id="KW-0325">Glycoprotein</keyword>
<dbReference type="PANTHER" id="PTHR24251:SF48">
    <property type="entry name" value="PROCOLLAGEN C-ENDOPEPTIDASE ENHANCER A"/>
    <property type="match status" value="1"/>
</dbReference>
<dbReference type="InterPro" id="IPR018933">
    <property type="entry name" value="Netrin_module_non-TIMP"/>
</dbReference>
<dbReference type="SUPFAM" id="SSF49854">
    <property type="entry name" value="Spermadhesin, CUB domain"/>
    <property type="match status" value="2"/>
</dbReference>
<reference evidence="11" key="1">
    <citation type="submission" date="2025-08" db="UniProtKB">
        <authorList>
            <consortium name="Ensembl"/>
        </authorList>
    </citation>
    <scope>IDENTIFICATION</scope>
</reference>
<dbReference type="Pfam" id="PF00431">
    <property type="entry name" value="CUB"/>
    <property type="match status" value="2"/>
</dbReference>
<evidence type="ECO:0000256" key="2">
    <source>
        <dbReference type="ARBA" id="ARBA00022525"/>
    </source>
</evidence>
<accession>A0A3B4AC36</accession>
<dbReference type="InterPro" id="IPR008993">
    <property type="entry name" value="TIMP-like_OB-fold"/>
</dbReference>
<evidence type="ECO:0000256" key="3">
    <source>
        <dbReference type="ARBA" id="ARBA00022729"/>
    </source>
</evidence>
<dbReference type="PROSITE" id="PS50189">
    <property type="entry name" value="NTR"/>
    <property type="match status" value="1"/>
</dbReference>
<keyword evidence="2" id="KW-0964">Secreted</keyword>
<feature type="disulfide bond" evidence="7">
    <location>
        <begin position="145"/>
        <end position="172"/>
    </location>
</feature>
<dbReference type="STRING" id="409849.ENSPMGP00000014270"/>
<dbReference type="Proteomes" id="UP000261520">
    <property type="component" value="Unplaced"/>
</dbReference>
<comment type="subcellular location">
    <subcellularLocation>
        <location evidence="1">Secreted</location>
    </subcellularLocation>
</comment>
<evidence type="ECO:0000256" key="6">
    <source>
        <dbReference type="ARBA" id="ARBA00023180"/>
    </source>
</evidence>
<evidence type="ECO:0000256" key="1">
    <source>
        <dbReference type="ARBA" id="ARBA00004613"/>
    </source>
</evidence>
<evidence type="ECO:0000313" key="11">
    <source>
        <dbReference type="Ensembl" id="ENSPMGP00000014270.1"/>
    </source>
</evidence>
<keyword evidence="12" id="KW-1185">Reference proteome</keyword>
<dbReference type="PROSITE" id="PS01180">
    <property type="entry name" value="CUB"/>
    <property type="match status" value="2"/>
</dbReference>
<dbReference type="SUPFAM" id="SSF50242">
    <property type="entry name" value="TIMP-like"/>
    <property type="match status" value="1"/>
</dbReference>
<dbReference type="GO" id="GO:0005615">
    <property type="term" value="C:extracellular space"/>
    <property type="evidence" value="ECO:0007669"/>
    <property type="project" value="TreeGrafter"/>
</dbReference>
<evidence type="ECO:0000256" key="8">
    <source>
        <dbReference type="SAM" id="MobiDB-lite"/>
    </source>
</evidence>
<feature type="region of interest" description="Disordered" evidence="8">
    <location>
        <begin position="279"/>
        <end position="330"/>
    </location>
</feature>
<dbReference type="InterPro" id="IPR000859">
    <property type="entry name" value="CUB_dom"/>
</dbReference>
<sequence>MTGPLAGQQFSHVPSILRPVFNCGGDLVADSGFIGSEAFPNFYKPNSKCTWRITVPEGNLVTLSFRIFDLEADSQCRYDYLDVFNGHSHLVQKLGRFCGTFRPGNLISTTNTMMLEMVSDEATQGRGFVAYFSAIKPYVDEQQTCGGKITKAQGEIMTPNWPNDKYPPGTSCSWLITVERGMVIQVQFEKFALEADTYCRFDYVAFYNGGERDDSRLIGKYCGEQAPVPIVTSGNVLLVQFVSDLSVTSDGFLAQYTSFPQGSSIPSGESHYTRTVPVVKPATTTQPPVTQKYIPPPPPESTPPKPVKPTRGRGSAPVTRPNGRKPGAQNPLCAKACKRDGTIKTSFCSSEFVITGKISSLSPGPRGTVNVGVSLIRAYKSGRLIITQAGETMSVKLVSQCRKCPVLRRGANYIIMGQVDDDGRGTLAPGAFTAPYKPQHHNLLMNINNQPC</sequence>
<dbReference type="Gene3D" id="2.60.120.290">
    <property type="entry name" value="Spermadhesin, CUB domain"/>
    <property type="match status" value="2"/>
</dbReference>
<feature type="domain" description="CUB" evidence="9">
    <location>
        <begin position="145"/>
        <end position="259"/>
    </location>
</feature>
<proteinExistence type="predicted"/>
<evidence type="ECO:0000259" key="9">
    <source>
        <dbReference type="PROSITE" id="PS01180"/>
    </source>
</evidence>
<reference evidence="11" key="2">
    <citation type="submission" date="2025-09" db="UniProtKB">
        <authorList>
            <consortium name="Ensembl"/>
        </authorList>
    </citation>
    <scope>IDENTIFICATION</scope>
</reference>
<dbReference type="Ensembl" id="ENSPMGT00000015227.1">
    <property type="protein sequence ID" value="ENSPMGP00000014270.1"/>
    <property type="gene ID" value="ENSPMGG00000011700.1"/>
</dbReference>
<dbReference type="InterPro" id="IPR035814">
    <property type="entry name" value="NTR_PCOLCE"/>
</dbReference>
<evidence type="ECO:0000313" key="12">
    <source>
        <dbReference type="Proteomes" id="UP000261520"/>
    </source>
</evidence>
<dbReference type="SMART" id="SM00042">
    <property type="entry name" value="CUB"/>
    <property type="match status" value="2"/>
</dbReference>
<dbReference type="FunFam" id="2.60.120.290:FF:000005">
    <property type="entry name" value="Procollagen C-endopeptidase enhancer 1"/>
    <property type="match status" value="2"/>
</dbReference>
<evidence type="ECO:0000259" key="10">
    <source>
        <dbReference type="PROSITE" id="PS50189"/>
    </source>
</evidence>
<feature type="domain" description="NTR" evidence="10">
    <location>
        <begin position="333"/>
        <end position="452"/>
    </location>
</feature>
<dbReference type="GO" id="GO:0016504">
    <property type="term" value="F:peptidase activator activity"/>
    <property type="evidence" value="ECO:0007669"/>
    <property type="project" value="TreeGrafter"/>
</dbReference>
<evidence type="ECO:0000256" key="4">
    <source>
        <dbReference type="ARBA" id="ARBA00022737"/>
    </source>
</evidence>
<name>A0A3B4AC36_9GOBI</name>
<dbReference type="GO" id="GO:0005518">
    <property type="term" value="F:collagen binding"/>
    <property type="evidence" value="ECO:0007669"/>
    <property type="project" value="TreeGrafter"/>
</dbReference>
<dbReference type="PANTHER" id="PTHR24251">
    <property type="entry name" value="OVOCHYMASE-RELATED"/>
    <property type="match status" value="1"/>
</dbReference>
<dbReference type="CDD" id="cd03576">
    <property type="entry name" value="NTR_PCOLCE"/>
    <property type="match status" value="1"/>
</dbReference>
<dbReference type="GO" id="GO:0006508">
    <property type="term" value="P:proteolysis"/>
    <property type="evidence" value="ECO:0007669"/>
    <property type="project" value="TreeGrafter"/>
</dbReference>
<dbReference type="InterPro" id="IPR035914">
    <property type="entry name" value="Sperma_CUB_dom_sf"/>
</dbReference>
<organism evidence="11 12">
    <name type="scientific">Periophthalmus magnuspinnatus</name>
    <dbReference type="NCBI Taxonomy" id="409849"/>
    <lineage>
        <taxon>Eukaryota</taxon>
        <taxon>Metazoa</taxon>
        <taxon>Chordata</taxon>
        <taxon>Craniata</taxon>
        <taxon>Vertebrata</taxon>
        <taxon>Euteleostomi</taxon>
        <taxon>Actinopterygii</taxon>
        <taxon>Neopterygii</taxon>
        <taxon>Teleostei</taxon>
        <taxon>Neoteleostei</taxon>
        <taxon>Acanthomorphata</taxon>
        <taxon>Gobiaria</taxon>
        <taxon>Gobiiformes</taxon>
        <taxon>Gobioidei</taxon>
        <taxon>Gobiidae</taxon>
        <taxon>Oxudercinae</taxon>
        <taxon>Periophthalmus</taxon>
    </lineage>
</organism>
<dbReference type="AlphaFoldDB" id="A0A3B4AC36"/>
<feature type="domain" description="CUB" evidence="9">
    <location>
        <begin position="23"/>
        <end position="135"/>
    </location>
</feature>
<dbReference type="Pfam" id="PF01759">
    <property type="entry name" value="NTR"/>
    <property type="match status" value="1"/>
</dbReference>